<dbReference type="Pfam" id="PF03840">
    <property type="entry name" value="SecG"/>
    <property type="match status" value="1"/>
</dbReference>
<dbReference type="NCBIfam" id="TIGR00810">
    <property type="entry name" value="secG"/>
    <property type="match status" value="1"/>
</dbReference>
<evidence type="ECO:0000256" key="1">
    <source>
        <dbReference type="ARBA" id="ARBA00004141"/>
    </source>
</evidence>
<comment type="function">
    <text evidence="9">Involved in protein export. Participates in an early event of protein translocation.</text>
</comment>
<dbReference type="GO" id="GO:0005886">
    <property type="term" value="C:plasma membrane"/>
    <property type="evidence" value="ECO:0007669"/>
    <property type="project" value="UniProtKB-SubCell"/>
</dbReference>
<comment type="similarity">
    <text evidence="2 9">Belongs to the SecG family.</text>
</comment>
<keyword evidence="6 9" id="KW-1133">Transmembrane helix</keyword>
<proteinExistence type="inferred from homology"/>
<evidence type="ECO:0000256" key="9">
    <source>
        <dbReference type="RuleBase" id="RU365087"/>
    </source>
</evidence>
<dbReference type="InterPro" id="IPR004692">
    <property type="entry name" value="SecG"/>
</dbReference>
<keyword evidence="3 9" id="KW-0813">Transport</keyword>
<evidence type="ECO:0000256" key="6">
    <source>
        <dbReference type="ARBA" id="ARBA00022989"/>
    </source>
</evidence>
<dbReference type="AlphaFoldDB" id="A0A136KG61"/>
<keyword evidence="7 9" id="KW-0811">Translocation</keyword>
<dbReference type="Proteomes" id="UP000070449">
    <property type="component" value="Unassembled WGS sequence"/>
</dbReference>
<evidence type="ECO:0000256" key="8">
    <source>
        <dbReference type="ARBA" id="ARBA00023136"/>
    </source>
</evidence>
<evidence type="ECO:0000256" key="2">
    <source>
        <dbReference type="ARBA" id="ARBA00008445"/>
    </source>
</evidence>
<dbReference type="PRINTS" id="PR01651">
    <property type="entry name" value="SECGEXPORT"/>
</dbReference>
<accession>A0A136KG61</accession>
<keyword evidence="8 9" id="KW-0472">Membrane</keyword>
<feature type="transmembrane region" description="Helical" evidence="9">
    <location>
        <begin position="6"/>
        <end position="24"/>
    </location>
</feature>
<name>A0A136KG61_9BACT</name>
<comment type="caution">
    <text evidence="10">The sequence shown here is derived from an EMBL/GenBank/DDBJ whole genome shotgun (WGS) entry which is preliminary data.</text>
</comment>
<dbReference type="GO" id="GO:0015450">
    <property type="term" value="F:protein-transporting ATPase activity"/>
    <property type="evidence" value="ECO:0007669"/>
    <property type="project" value="UniProtKB-UniRule"/>
</dbReference>
<keyword evidence="5 9" id="KW-0653">Protein transport</keyword>
<evidence type="ECO:0000256" key="5">
    <source>
        <dbReference type="ARBA" id="ARBA00022927"/>
    </source>
</evidence>
<evidence type="ECO:0000313" key="11">
    <source>
        <dbReference type="Proteomes" id="UP000070449"/>
    </source>
</evidence>
<dbReference type="EMBL" id="JYPD01000025">
    <property type="protein sequence ID" value="KXK08389.1"/>
    <property type="molecule type" value="Genomic_DNA"/>
</dbReference>
<dbReference type="STRING" id="1617427.UZ20_WS6002000918"/>
<organism evidence="10 11">
    <name type="scientific">candidate division WS6 bacterium OLB21</name>
    <dbReference type="NCBI Taxonomy" id="1617427"/>
    <lineage>
        <taxon>Bacteria</taxon>
        <taxon>Candidatus Dojkabacteria</taxon>
    </lineage>
</organism>
<sequence>MELLTVLSVVEIIISILLIIAIVMQQRGSGLGTMFGGSGGESYRSKRGAEAVLFNATVFLISLFIVVGLAIAIVSAQSGT</sequence>
<evidence type="ECO:0000256" key="3">
    <source>
        <dbReference type="ARBA" id="ARBA00022448"/>
    </source>
</evidence>
<evidence type="ECO:0000256" key="4">
    <source>
        <dbReference type="ARBA" id="ARBA00022692"/>
    </source>
</evidence>
<comment type="subcellular location">
    <subcellularLocation>
        <location evidence="9">Cell membrane</location>
        <topology evidence="9">Multi-pass membrane protein</topology>
    </subcellularLocation>
    <subcellularLocation>
        <location evidence="1">Membrane</location>
        <topology evidence="1">Multi-pass membrane protein</topology>
    </subcellularLocation>
</comment>
<evidence type="ECO:0000256" key="7">
    <source>
        <dbReference type="ARBA" id="ARBA00023010"/>
    </source>
</evidence>
<keyword evidence="4 9" id="KW-0812">Transmembrane</keyword>
<feature type="transmembrane region" description="Helical" evidence="9">
    <location>
        <begin position="52"/>
        <end position="74"/>
    </location>
</feature>
<evidence type="ECO:0000313" key="10">
    <source>
        <dbReference type="EMBL" id="KXK08389.1"/>
    </source>
</evidence>
<reference evidence="10 11" key="1">
    <citation type="submission" date="2015-02" db="EMBL/GenBank/DDBJ databases">
        <title>Improved understanding of the partial-nitritation anammox process through 23 genomes representing the majority of the microbial community.</title>
        <authorList>
            <person name="Speth D.R."/>
            <person name="In T Zandt M."/>
            <person name="Guerrero Cruz S."/>
            <person name="Jetten M.S."/>
            <person name="Dutilh B.E."/>
        </authorList>
    </citation>
    <scope>NUCLEOTIDE SEQUENCE [LARGE SCALE GENOMIC DNA]</scope>
    <source>
        <strain evidence="10">OLB21</strain>
    </source>
</reference>
<keyword evidence="9" id="KW-1003">Cell membrane</keyword>
<gene>
    <name evidence="10" type="ORF">UZ20_WS6002000918</name>
</gene>
<dbReference type="GO" id="GO:0009306">
    <property type="term" value="P:protein secretion"/>
    <property type="evidence" value="ECO:0007669"/>
    <property type="project" value="UniProtKB-UniRule"/>
</dbReference>
<protein>
    <recommendedName>
        <fullName evidence="9">Protein-export membrane protein SecG</fullName>
    </recommendedName>
</protein>